<protein>
    <submittedName>
        <fullName evidence="1">Uncharacterized protein</fullName>
    </submittedName>
</protein>
<gene>
    <name evidence="1" type="ORF">KS4_14990</name>
</gene>
<dbReference type="KEGG" id="pcor:KS4_14990"/>
<name>A0A517YTB9_9BACT</name>
<accession>A0A517YTB9</accession>
<proteinExistence type="predicted"/>
<evidence type="ECO:0000313" key="1">
    <source>
        <dbReference type="EMBL" id="QDU33451.1"/>
    </source>
</evidence>
<dbReference type="AlphaFoldDB" id="A0A517YTB9"/>
<organism evidence="1 2">
    <name type="scientific">Poriferisphaera corsica</name>
    <dbReference type="NCBI Taxonomy" id="2528020"/>
    <lineage>
        <taxon>Bacteria</taxon>
        <taxon>Pseudomonadati</taxon>
        <taxon>Planctomycetota</taxon>
        <taxon>Phycisphaerae</taxon>
        <taxon>Phycisphaerales</taxon>
        <taxon>Phycisphaeraceae</taxon>
        <taxon>Poriferisphaera</taxon>
    </lineage>
</organism>
<reference evidence="1 2" key="1">
    <citation type="submission" date="2019-02" db="EMBL/GenBank/DDBJ databases">
        <title>Deep-cultivation of Planctomycetes and their phenomic and genomic characterization uncovers novel biology.</title>
        <authorList>
            <person name="Wiegand S."/>
            <person name="Jogler M."/>
            <person name="Boedeker C."/>
            <person name="Pinto D."/>
            <person name="Vollmers J."/>
            <person name="Rivas-Marin E."/>
            <person name="Kohn T."/>
            <person name="Peeters S.H."/>
            <person name="Heuer A."/>
            <person name="Rast P."/>
            <person name="Oberbeckmann S."/>
            <person name="Bunk B."/>
            <person name="Jeske O."/>
            <person name="Meyerdierks A."/>
            <person name="Storesund J.E."/>
            <person name="Kallscheuer N."/>
            <person name="Luecker S."/>
            <person name="Lage O.M."/>
            <person name="Pohl T."/>
            <person name="Merkel B.J."/>
            <person name="Hornburger P."/>
            <person name="Mueller R.-W."/>
            <person name="Bruemmer F."/>
            <person name="Labrenz M."/>
            <person name="Spormann A.M."/>
            <person name="Op den Camp H."/>
            <person name="Overmann J."/>
            <person name="Amann R."/>
            <person name="Jetten M.S.M."/>
            <person name="Mascher T."/>
            <person name="Medema M.H."/>
            <person name="Devos D.P."/>
            <person name="Kaster A.-K."/>
            <person name="Ovreas L."/>
            <person name="Rohde M."/>
            <person name="Galperin M.Y."/>
            <person name="Jogler C."/>
        </authorList>
    </citation>
    <scope>NUCLEOTIDE SEQUENCE [LARGE SCALE GENOMIC DNA]</scope>
    <source>
        <strain evidence="1 2">KS4</strain>
    </source>
</reference>
<keyword evidence="2" id="KW-1185">Reference proteome</keyword>
<sequence length="166" mass="19477">MNRYLQVRDSFDSVFPGIKLAAEVISQPYSRSEREFEQHLMHHSRDDIARDFWRQNGDNVTLLLPEAFRYFLPSIIKYSINELLLVYGEDSLCEGVTECVVMNNILLASGANLTGNDWYLLRIKQMPNSERLCVIDYINLLSTHSDILLEFYIDRTHIQKCIDVWR</sequence>
<dbReference type="EMBL" id="CP036425">
    <property type="protein sequence ID" value="QDU33451.1"/>
    <property type="molecule type" value="Genomic_DNA"/>
</dbReference>
<dbReference type="Proteomes" id="UP000317369">
    <property type="component" value="Chromosome"/>
</dbReference>
<evidence type="ECO:0000313" key="2">
    <source>
        <dbReference type="Proteomes" id="UP000317369"/>
    </source>
</evidence>